<proteinExistence type="predicted"/>
<reference evidence="1" key="1">
    <citation type="submission" date="2018-05" db="EMBL/GenBank/DDBJ databases">
        <authorList>
            <person name="Lanie J.A."/>
            <person name="Ng W.-L."/>
            <person name="Kazmierczak K.M."/>
            <person name="Andrzejewski T.M."/>
            <person name="Davidsen T.M."/>
            <person name="Wayne K.J."/>
            <person name="Tettelin H."/>
            <person name="Glass J.I."/>
            <person name="Rusch D."/>
            <person name="Podicherti R."/>
            <person name="Tsui H.-C.T."/>
            <person name="Winkler M.E."/>
        </authorList>
    </citation>
    <scope>NUCLEOTIDE SEQUENCE</scope>
</reference>
<organism evidence="1">
    <name type="scientific">marine metagenome</name>
    <dbReference type="NCBI Taxonomy" id="408172"/>
    <lineage>
        <taxon>unclassified sequences</taxon>
        <taxon>metagenomes</taxon>
        <taxon>ecological metagenomes</taxon>
    </lineage>
</organism>
<dbReference type="AlphaFoldDB" id="A0A383BUQ8"/>
<protein>
    <submittedName>
        <fullName evidence="1">Uncharacterized protein</fullName>
    </submittedName>
</protein>
<accession>A0A383BUQ8</accession>
<gene>
    <name evidence="1" type="ORF">METZ01_LOCUS476387</name>
</gene>
<dbReference type="EMBL" id="UINC01203332">
    <property type="protein sequence ID" value="SVE23533.1"/>
    <property type="molecule type" value="Genomic_DNA"/>
</dbReference>
<feature type="non-terminal residue" evidence="1">
    <location>
        <position position="74"/>
    </location>
</feature>
<name>A0A383BUQ8_9ZZZZ</name>
<evidence type="ECO:0000313" key="1">
    <source>
        <dbReference type="EMBL" id="SVE23533.1"/>
    </source>
</evidence>
<sequence>MRDLSNNIVGVASIAPAVLASDTDGTGVDLQGYESATVLLSVGVEGITLSTTNKIEFELEESADDSTYTDVTSA</sequence>